<dbReference type="SFLD" id="SFLDS00019">
    <property type="entry name" value="Glutathione_Transferase_(cytos"/>
    <property type="match status" value="1"/>
</dbReference>
<feature type="domain" description="GST N-terminal" evidence="1">
    <location>
        <begin position="1"/>
        <end position="82"/>
    </location>
</feature>
<dbReference type="SUPFAM" id="SSF47616">
    <property type="entry name" value="GST C-terminal domain-like"/>
    <property type="match status" value="1"/>
</dbReference>
<dbReference type="InterPro" id="IPR036249">
    <property type="entry name" value="Thioredoxin-like_sf"/>
</dbReference>
<evidence type="ECO:0000259" key="2">
    <source>
        <dbReference type="PROSITE" id="PS50405"/>
    </source>
</evidence>
<dbReference type="InterPro" id="IPR010987">
    <property type="entry name" value="Glutathione-S-Trfase_C-like"/>
</dbReference>
<dbReference type="InterPro" id="IPR004045">
    <property type="entry name" value="Glutathione_S-Trfase_N"/>
</dbReference>
<dbReference type="PANTHER" id="PTHR44051:SF8">
    <property type="entry name" value="GLUTATHIONE S-TRANSFERASE GSTA"/>
    <property type="match status" value="1"/>
</dbReference>
<sequence>MNLKIYTVSGAPRGWRALLGMAFKGLDYEVKYLEASKGEHKASDFLAINPRGTVPVLEVDGVLIRDSLAILAWLDHQYPQHPLFGNTPEIAANIWQITTECNDYLRAAINDVFTPILVLGETLPESGTEKREELDAAVERLHKECRYLNNLLNDNCCFGSASPSAADAIIFPEISLVHRAIEKKHHHMEEIGLASFDKDYPQIEIWRNHIAAQEGVLKTMPIHWVT</sequence>
<dbReference type="PROSITE" id="PS50404">
    <property type="entry name" value="GST_NTER"/>
    <property type="match status" value="1"/>
</dbReference>
<dbReference type="Proteomes" id="UP000218327">
    <property type="component" value="Unassembled WGS sequence"/>
</dbReference>
<evidence type="ECO:0000259" key="1">
    <source>
        <dbReference type="PROSITE" id="PS50404"/>
    </source>
</evidence>
<keyword evidence="3" id="KW-0808">Transferase</keyword>
<comment type="caution">
    <text evidence="3">The sequence shown here is derived from an EMBL/GenBank/DDBJ whole genome shotgun (WGS) entry which is preliminary data.</text>
</comment>
<feature type="domain" description="GST C-terminal" evidence="2">
    <location>
        <begin position="87"/>
        <end position="226"/>
    </location>
</feature>
<dbReference type="SUPFAM" id="SSF52833">
    <property type="entry name" value="Thioredoxin-like"/>
    <property type="match status" value="1"/>
</dbReference>
<reference evidence="4" key="1">
    <citation type="submission" date="2017-08" db="EMBL/GenBank/DDBJ databases">
        <title>A dynamic microbial community with high functional redundancy inhabits the cold, oxic subseafloor aquifer.</title>
        <authorList>
            <person name="Tully B.J."/>
            <person name="Wheat C.G."/>
            <person name="Glazer B.T."/>
            <person name="Huber J.A."/>
        </authorList>
    </citation>
    <scope>NUCLEOTIDE SEQUENCE [LARGE SCALE GENOMIC DNA]</scope>
</reference>
<gene>
    <name evidence="3" type="ORF">COA96_16535</name>
</gene>
<protein>
    <submittedName>
        <fullName evidence="3">Glutathione S-transferase</fullName>
    </submittedName>
</protein>
<accession>A0A2A5AHN9</accession>
<name>A0A2A5AHN9_9GAMM</name>
<evidence type="ECO:0000313" key="3">
    <source>
        <dbReference type="EMBL" id="PCJ18814.1"/>
    </source>
</evidence>
<dbReference type="PANTHER" id="PTHR44051">
    <property type="entry name" value="GLUTATHIONE S-TRANSFERASE-RELATED"/>
    <property type="match status" value="1"/>
</dbReference>
<dbReference type="EMBL" id="NVVJ01000096">
    <property type="protein sequence ID" value="PCJ18814.1"/>
    <property type="molecule type" value="Genomic_DNA"/>
</dbReference>
<organism evidence="3 4">
    <name type="scientific">SAR86 cluster bacterium</name>
    <dbReference type="NCBI Taxonomy" id="2030880"/>
    <lineage>
        <taxon>Bacteria</taxon>
        <taxon>Pseudomonadati</taxon>
        <taxon>Pseudomonadota</taxon>
        <taxon>Gammaproteobacteria</taxon>
        <taxon>SAR86 cluster</taxon>
    </lineage>
</organism>
<dbReference type="CDD" id="cd00299">
    <property type="entry name" value="GST_C_family"/>
    <property type="match status" value="1"/>
</dbReference>
<dbReference type="Gene3D" id="1.20.1050.10">
    <property type="match status" value="1"/>
</dbReference>
<evidence type="ECO:0000313" key="4">
    <source>
        <dbReference type="Proteomes" id="UP000218327"/>
    </source>
</evidence>
<dbReference type="PROSITE" id="PS50405">
    <property type="entry name" value="GST_CTER"/>
    <property type="match status" value="1"/>
</dbReference>
<dbReference type="Pfam" id="PF13409">
    <property type="entry name" value="GST_N_2"/>
    <property type="match status" value="1"/>
</dbReference>
<dbReference type="InterPro" id="IPR036282">
    <property type="entry name" value="Glutathione-S-Trfase_C_sf"/>
</dbReference>
<dbReference type="SFLD" id="SFLDG00358">
    <property type="entry name" value="Main_(cytGST)"/>
    <property type="match status" value="1"/>
</dbReference>
<dbReference type="Gene3D" id="3.40.30.10">
    <property type="entry name" value="Glutaredoxin"/>
    <property type="match status" value="1"/>
</dbReference>
<dbReference type="AlphaFoldDB" id="A0A2A5AHN9"/>
<dbReference type="InterPro" id="IPR040079">
    <property type="entry name" value="Glutathione_S-Trfase"/>
</dbReference>
<dbReference type="GO" id="GO:0016740">
    <property type="term" value="F:transferase activity"/>
    <property type="evidence" value="ECO:0007669"/>
    <property type="project" value="UniProtKB-KW"/>
</dbReference>
<proteinExistence type="predicted"/>